<accession>A0A4V1IYM9</accession>
<organism evidence="2 3">
    <name type="scientific">Piptocephalis cylindrospora</name>
    <dbReference type="NCBI Taxonomy" id="1907219"/>
    <lineage>
        <taxon>Eukaryota</taxon>
        <taxon>Fungi</taxon>
        <taxon>Fungi incertae sedis</taxon>
        <taxon>Zoopagomycota</taxon>
        <taxon>Zoopagomycotina</taxon>
        <taxon>Zoopagomycetes</taxon>
        <taxon>Zoopagales</taxon>
        <taxon>Piptocephalidaceae</taxon>
        <taxon>Piptocephalis</taxon>
    </lineage>
</organism>
<dbReference type="AlphaFoldDB" id="A0A4V1IYM9"/>
<dbReference type="Proteomes" id="UP000267251">
    <property type="component" value="Unassembled WGS sequence"/>
</dbReference>
<evidence type="ECO:0000313" key="2">
    <source>
        <dbReference type="EMBL" id="RKP15119.1"/>
    </source>
</evidence>
<dbReference type="EMBL" id="KZ987756">
    <property type="protein sequence ID" value="RKP15119.1"/>
    <property type="molecule type" value="Genomic_DNA"/>
</dbReference>
<proteinExistence type="predicted"/>
<evidence type="ECO:0000256" key="1">
    <source>
        <dbReference type="SAM" id="SignalP"/>
    </source>
</evidence>
<reference evidence="3" key="1">
    <citation type="journal article" date="2018" name="Nat. Microbiol.">
        <title>Leveraging single-cell genomics to expand the fungal tree of life.</title>
        <authorList>
            <person name="Ahrendt S.R."/>
            <person name="Quandt C.A."/>
            <person name="Ciobanu D."/>
            <person name="Clum A."/>
            <person name="Salamov A."/>
            <person name="Andreopoulos B."/>
            <person name="Cheng J.F."/>
            <person name="Woyke T."/>
            <person name="Pelin A."/>
            <person name="Henrissat B."/>
            <person name="Reynolds N.K."/>
            <person name="Benny G.L."/>
            <person name="Smith M.E."/>
            <person name="James T.Y."/>
            <person name="Grigoriev I.V."/>
        </authorList>
    </citation>
    <scope>NUCLEOTIDE SEQUENCE [LARGE SCALE GENOMIC DNA]</scope>
</reference>
<evidence type="ECO:0000313" key="3">
    <source>
        <dbReference type="Proteomes" id="UP000267251"/>
    </source>
</evidence>
<feature type="signal peptide" evidence="1">
    <location>
        <begin position="1"/>
        <end position="23"/>
    </location>
</feature>
<gene>
    <name evidence="2" type="ORF">BJ684DRAFT_18534</name>
</gene>
<keyword evidence="1" id="KW-0732">Signal</keyword>
<keyword evidence="3" id="KW-1185">Reference proteome</keyword>
<sequence>MRLALLTLSILAFLAILSHPAQGRWVPEVSSATAVSTSSTAVYTIPNPPPAPPKRSPRSYLFSLKDSKKDFTAFDRDFKNTIKKVNQALGMDGANSIQTTLKLTNFAMYTVIITRGVYDWIIHDSRISTFDADGHGGLAR</sequence>
<protein>
    <submittedName>
        <fullName evidence="2">Uncharacterized protein</fullName>
    </submittedName>
</protein>
<name>A0A4V1IYM9_9FUNG</name>
<feature type="chain" id="PRO_5020840847" evidence="1">
    <location>
        <begin position="24"/>
        <end position="140"/>
    </location>
</feature>